<evidence type="ECO:0000313" key="2">
    <source>
        <dbReference type="Proteomes" id="UP001303160"/>
    </source>
</evidence>
<sequence>MNHWLLSSHKIPRRPSLLLLLDLHLLFLLLFLDLHLLHLLLHLLLLHLLLRAICFILSSYRSTISATQTGSCGRMGNRKKKCVRKWEQARPGCEGAPP</sequence>
<dbReference type="EMBL" id="MU863920">
    <property type="protein sequence ID" value="KAK4200378.1"/>
    <property type="molecule type" value="Genomic_DNA"/>
</dbReference>
<accession>A0AAN7AUZ9</accession>
<reference evidence="1" key="2">
    <citation type="submission" date="2023-05" db="EMBL/GenBank/DDBJ databases">
        <authorList>
            <consortium name="Lawrence Berkeley National Laboratory"/>
            <person name="Steindorff A."/>
            <person name="Hensen N."/>
            <person name="Bonometti L."/>
            <person name="Westerberg I."/>
            <person name="Brannstrom I.O."/>
            <person name="Guillou S."/>
            <person name="Cros-Aarteil S."/>
            <person name="Calhoun S."/>
            <person name="Haridas S."/>
            <person name="Kuo A."/>
            <person name="Mondo S."/>
            <person name="Pangilinan J."/>
            <person name="Riley R."/>
            <person name="Labutti K."/>
            <person name="Andreopoulos B."/>
            <person name="Lipzen A."/>
            <person name="Chen C."/>
            <person name="Yanf M."/>
            <person name="Daum C."/>
            <person name="Ng V."/>
            <person name="Clum A."/>
            <person name="Ohm R."/>
            <person name="Martin F."/>
            <person name="Silar P."/>
            <person name="Natvig D."/>
            <person name="Lalanne C."/>
            <person name="Gautier V."/>
            <person name="Ament-Velasquez S.L."/>
            <person name="Kruys A."/>
            <person name="Hutchinson M.I."/>
            <person name="Powell A.J."/>
            <person name="Barry K."/>
            <person name="Miller A.N."/>
            <person name="Grigoriev I.V."/>
            <person name="Debuchy R."/>
            <person name="Gladieux P."/>
            <person name="Thoren M.H."/>
            <person name="Johannesson H."/>
        </authorList>
    </citation>
    <scope>NUCLEOTIDE SEQUENCE</scope>
    <source>
        <strain evidence="1">CBS 315.58</strain>
    </source>
</reference>
<reference evidence="1" key="1">
    <citation type="journal article" date="2023" name="Mol. Phylogenet. Evol.">
        <title>Genome-scale phylogeny and comparative genomics of the fungal order Sordariales.</title>
        <authorList>
            <person name="Hensen N."/>
            <person name="Bonometti L."/>
            <person name="Westerberg I."/>
            <person name="Brannstrom I.O."/>
            <person name="Guillou S."/>
            <person name="Cros-Aarteil S."/>
            <person name="Calhoun S."/>
            <person name="Haridas S."/>
            <person name="Kuo A."/>
            <person name="Mondo S."/>
            <person name="Pangilinan J."/>
            <person name="Riley R."/>
            <person name="LaButti K."/>
            <person name="Andreopoulos B."/>
            <person name="Lipzen A."/>
            <person name="Chen C."/>
            <person name="Yan M."/>
            <person name="Daum C."/>
            <person name="Ng V."/>
            <person name="Clum A."/>
            <person name="Steindorff A."/>
            <person name="Ohm R.A."/>
            <person name="Martin F."/>
            <person name="Silar P."/>
            <person name="Natvig D.O."/>
            <person name="Lalanne C."/>
            <person name="Gautier V."/>
            <person name="Ament-Velasquez S.L."/>
            <person name="Kruys A."/>
            <person name="Hutchinson M.I."/>
            <person name="Powell A.J."/>
            <person name="Barry K."/>
            <person name="Miller A.N."/>
            <person name="Grigoriev I.V."/>
            <person name="Debuchy R."/>
            <person name="Gladieux P."/>
            <person name="Hiltunen Thoren M."/>
            <person name="Johannesson H."/>
        </authorList>
    </citation>
    <scope>NUCLEOTIDE SEQUENCE</scope>
    <source>
        <strain evidence="1">CBS 315.58</strain>
    </source>
</reference>
<dbReference type="Proteomes" id="UP001303160">
    <property type="component" value="Unassembled WGS sequence"/>
</dbReference>
<keyword evidence="2" id="KW-1185">Reference proteome</keyword>
<organism evidence="1 2">
    <name type="scientific">Triangularia verruculosa</name>
    <dbReference type="NCBI Taxonomy" id="2587418"/>
    <lineage>
        <taxon>Eukaryota</taxon>
        <taxon>Fungi</taxon>
        <taxon>Dikarya</taxon>
        <taxon>Ascomycota</taxon>
        <taxon>Pezizomycotina</taxon>
        <taxon>Sordariomycetes</taxon>
        <taxon>Sordariomycetidae</taxon>
        <taxon>Sordariales</taxon>
        <taxon>Podosporaceae</taxon>
        <taxon>Triangularia</taxon>
    </lineage>
</organism>
<evidence type="ECO:0000313" key="1">
    <source>
        <dbReference type="EMBL" id="KAK4200378.1"/>
    </source>
</evidence>
<protein>
    <submittedName>
        <fullName evidence="1">Uncharacterized protein</fullName>
    </submittedName>
</protein>
<proteinExistence type="predicted"/>
<dbReference type="AlphaFoldDB" id="A0AAN7AUZ9"/>
<gene>
    <name evidence="1" type="ORF">QBC40DRAFT_280126</name>
</gene>
<comment type="caution">
    <text evidence="1">The sequence shown here is derived from an EMBL/GenBank/DDBJ whole genome shotgun (WGS) entry which is preliminary data.</text>
</comment>
<name>A0AAN7AUZ9_9PEZI</name>